<keyword evidence="1" id="KW-0175">Coiled coil</keyword>
<name>A0AAD9G0C4_9STRA</name>
<proteinExistence type="predicted"/>
<gene>
    <name evidence="2" type="ORF">P3T76_014951</name>
</gene>
<dbReference type="AlphaFoldDB" id="A0AAD9G0C4"/>
<evidence type="ECO:0000313" key="2">
    <source>
        <dbReference type="EMBL" id="KAK1929553.1"/>
    </source>
</evidence>
<reference evidence="2" key="1">
    <citation type="submission" date="2023-08" db="EMBL/GenBank/DDBJ databases">
        <title>Reference Genome Resource for the Citrus Pathogen Phytophthora citrophthora.</title>
        <authorList>
            <person name="Moller H."/>
            <person name="Coetzee B."/>
            <person name="Rose L.J."/>
            <person name="Van Niekerk J.M."/>
        </authorList>
    </citation>
    <scope>NUCLEOTIDE SEQUENCE</scope>
    <source>
        <strain evidence="2">STE-U-9442</strain>
    </source>
</reference>
<accession>A0AAD9G0C4</accession>
<organism evidence="2 3">
    <name type="scientific">Phytophthora citrophthora</name>
    <dbReference type="NCBI Taxonomy" id="4793"/>
    <lineage>
        <taxon>Eukaryota</taxon>
        <taxon>Sar</taxon>
        <taxon>Stramenopiles</taxon>
        <taxon>Oomycota</taxon>
        <taxon>Peronosporomycetes</taxon>
        <taxon>Peronosporales</taxon>
        <taxon>Peronosporaceae</taxon>
        <taxon>Phytophthora</taxon>
    </lineage>
</organism>
<comment type="caution">
    <text evidence="2">The sequence shown here is derived from an EMBL/GenBank/DDBJ whole genome shotgun (WGS) entry which is preliminary data.</text>
</comment>
<evidence type="ECO:0000256" key="1">
    <source>
        <dbReference type="SAM" id="Coils"/>
    </source>
</evidence>
<sequence length="120" mass="14158">MDTINTFSPELDGPTNSRVLTRRKTQGISKYRAYRLKQNATLKDLQRQTIELSRDLEFAKERKLIADATRTPDFFLWRDLAKRLREECKFAGAKQEQLKRMVQRQAMYIGTLHDLINRPS</sequence>
<feature type="coiled-coil region" evidence="1">
    <location>
        <begin position="42"/>
        <end position="101"/>
    </location>
</feature>
<protein>
    <submittedName>
        <fullName evidence="2">Uncharacterized protein</fullName>
    </submittedName>
</protein>
<keyword evidence="3" id="KW-1185">Reference proteome</keyword>
<evidence type="ECO:0000313" key="3">
    <source>
        <dbReference type="Proteomes" id="UP001259832"/>
    </source>
</evidence>
<dbReference type="Proteomes" id="UP001259832">
    <property type="component" value="Unassembled WGS sequence"/>
</dbReference>
<dbReference type="EMBL" id="JASMQC010000047">
    <property type="protein sequence ID" value="KAK1929553.1"/>
    <property type="molecule type" value="Genomic_DNA"/>
</dbReference>